<dbReference type="Proteomes" id="UP000327157">
    <property type="component" value="Chromosome 7"/>
</dbReference>
<feature type="transmembrane region" description="Helical" evidence="1">
    <location>
        <begin position="199"/>
        <end position="216"/>
    </location>
</feature>
<accession>A0A5N5EZE0</accession>
<organism evidence="2 3">
    <name type="scientific">Pyrus ussuriensis x Pyrus communis</name>
    <dbReference type="NCBI Taxonomy" id="2448454"/>
    <lineage>
        <taxon>Eukaryota</taxon>
        <taxon>Viridiplantae</taxon>
        <taxon>Streptophyta</taxon>
        <taxon>Embryophyta</taxon>
        <taxon>Tracheophyta</taxon>
        <taxon>Spermatophyta</taxon>
        <taxon>Magnoliopsida</taxon>
        <taxon>eudicotyledons</taxon>
        <taxon>Gunneridae</taxon>
        <taxon>Pentapetalae</taxon>
        <taxon>rosids</taxon>
        <taxon>fabids</taxon>
        <taxon>Rosales</taxon>
        <taxon>Rosaceae</taxon>
        <taxon>Amygdaloideae</taxon>
        <taxon>Maleae</taxon>
        <taxon>Pyrus</taxon>
    </lineage>
</organism>
<keyword evidence="3" id="KW-1185">Reference proteome</keyword>
<feature type="transmembrane region" description="Helical" evidence="1">
    <location>
        <begin position="173"/>
        <end position="192"/>
    </location>
</feature>
<reference evidence="2 3" key="1">
    <citation type="submission" date="2019-09" db="EMBL/GenBank/DDBJ databases">
        <authorList>
            <person name="Ou C."/>
        </authorList>
    </citation>
    <scope>NUCLEOTIDE SEQUENCE [LARGE SCALE GENOMIC DNA]</scope>
    <source>
        <strain evidence="2">S2</strain>
        <tissue evidence="2">Leaf</tissue>
    </source>
</reference>
<protein>
    <submittedName>
        <fullName evidence="2">Uncharacterized protein</fullName>
    </submittedName>
</protein>
<feature type="transmembrane region" description="Helical" evidence="1">
    <location>
        <begin position="249"/>
        <end position="266"/>
    </location>
</feature>
<dbReference type="EMBL" id="SMOL01000781">
    <property type="protein sequence ID" value="KAB2595321.1"/>
    <property type="molecule type" value="Genomic_DNA"/>
</dbReference>
<name>A0A5N5EZE0_9ROSA</name>
<evidence type="ECO:0000313" key="3">
    <source>
        <dbReference type="Proteomes" id="UP000327157"/>
    </source>
</evidence>
<evidence type="ECO:0000256" key="1">
    <source>
        <dbReference type="SAM" id="Phobius"/>
    </source>
</evidence>
<reference evidence="3" key="2">
    <citation type="submission" date="2019-10" db="EMBL/GenBank/DDBJ databases">
        <title>A de novo genome assembly of a pear dwarfing rootstock.</title>
        <authorList>
            <person name="Wang F."/>
            <person name="Wang J."/>
            <person name="Li S."/>
            <person name="Zhang Y."/>
            <person name="Fang M."/>
            <person name="Ma L."/>
            <person name="Zhao Y."/>
            <person name="Jiang S."/>
        </authorList>
    </citation>
    <scope>NUCLEOTIDE SEQUENCE [LARGE SCALE GENOMIC DNA]</scope>
</reference>
<comment type="caution">
    <text evidence="2">The sequence shown here is derived from an EMBL/GenBank/DDBJ whole genome shotgun (WGS) entry which is preliminary data.</text>
</comment>
<gene>
    <name evidence="2" type="ORF">D8674_030771</name>
</gene>
<keyword evidence="1" id="KW-0472">Membrane</keyword>
<keyword evidence="1" id="KW-0812">Transmembrane</keyword>
<keyword evidence="1" id="KW-1133">Transmembrane helix</keyword>
<dbReference type="AlphaFoldDB" id="A0A5N5EZE0"/>
<sequence>MSLTAGIRPVCSIVYQMTNIFGYVPNCFNYWKCLALFLQHRMINYGMFCADSLLYLSDYQAIQSSVEFRNGGEISSNSFGVLLNNNWPLLINLEVFNGFATSYFPYYFWASNLFPENDAEAFEYDGETWILLDHSSEMLFAMKWVLLVHTLFLAIFNSIYLPHELVVGDATRLIVLVLSVIKISVLQLFYSISKYLARLPDFILAGSEILIFVFWVNTPKMFWKNMVRDLKPIQKLILNMSMVHRLRNWLASFQAAACFFLGLRGLRTSLILRG</sequence>
<reference evidence="2 3" key="3">
    <citation type="submission" date="2019-11" db="EMBL/GenBank/DDBJ databases">
        <title>A de novo genome assembly of a pear dwarfing rootstock.</title>
        <authorList>
            <person name="Wang F."/>
            <person name="Wang J."/>
            <person name="Li S."/>
            <person name="Zhang Y."/>
            <person name="Fang M."/>
            <person name="Ma L."/>
            <person name="Zhao Y."/>
            <person name="Jiang S."/>
        </authorList>
    </citation>
    <scope>NUCLEOTIDE SEQUENCE [LARGE SCALE GENOMIC DNA]</scope>
    <source>
        <strain evidence="2">S2</strain>
        <tissue evidence="2">Leaf</tissue>
    </source>
</reference>
<proteinExistence type="predicted"/>
<evidence type="ECO:0000313" key="2">
    <source>
        <dbReference type="EMBL" id="KAB2595321.1"/>
    </source>
</evidence>
<feature type="transmembrane region" description="Helical" evidence="1">
    <location>
        <begin position="144"/>
        <end position="161"/>
    </location>
</feature>